<dbReference type="Gene3D" id="3.40.190.10">
    <property type="entry name" value="Periplasmic binding protein-like II"/>
    <property type="match status" value="1"/>
</dbReference>
<keyword evidence="3" id="KW-0813">Transport</keyword>
<feature type="signal peptide" evidence="7">
    <location>
        <begin position="1"/>
        <end position="21"/>
    </location>
</feature>
<evidence type="ECO:0000256" key="6">
    <source>
        <dbReference type="ARBA" id="ARBA00022927"/>
    </source>
</evidence>
<keyword evidence="5" id="KW-0571">Peptide transport</keyword>
<comment type="similarity">
    <text evidence="2">Belongs to the bacterial solute-binding protein 5 family.</text>
</comment>
<evidence type="ECO:0000256" key="5">
    <source>
        <dbReference type="ARBA" id="ARBA00022856"/>
    </source>
</evidence>
<comment type="subcellular location">
    <subcellularLocation>
        <location evidence="1">Cell membrane</location>
        <topology evidence="1">Lipid-anchor</topology>
    </subcellularLocation>
</comment>
<feature type="domain" description="Solute-binding protein family 5" evidence="8">
    <location>
        <begin position="74"/>
        <end position="472"/>
    </location>
</feature>
<evidence type="ECO:0000256" key="4">
    <source>
        <dbReference type="ARBA" id="ARBA00022729"/>
    </source>
</evidence>
<evidence type="ECO:0000256" key="1">
    <source>
        <dbReference type="ARBA" id="ARBA00004193"/>
    </source>
</evidence>
<dbReference type="OrthoDB" id="403896at2"/>
<keyword evidence="4 7" id="KW-0732">Signal</keyword>
<evidence type="ECO:0000256" key="2">
    <source>
        <dbReference type="ARBA" id="ARBA00005695"/>
    </source>
</evidence>
<dbReference type="PANTHER" id="PTHR30290">
    <property type="entry name" value="PERIPLASMIC BINDING COMPONENT OF ABC TRANSPORTER"/>
    <property type="match status" value="1"/>
</dbReference>
<reference evidence="9 10" key="1">
    <citation type="journal article" date="2018" name="Genome Announc.">
        <title>Draft Genome Sequence of Lactococcus sp. Strain NtB2 (JCM 32569), Isolated from the Gut of the Higher Termite Nasutitermes takasagoensis.</title>
        <authorList>
            <person name="Noda S."/>
            <person name="Aihara C."/>
            <person name="Yuki M."/>
            <person name="Ohkuma M."/>
        </authorList>
    </citation>
    <scope>NUCLEOTIDE SEQUENCE [LARGE SCALE GENOMIC DNA]</scope>
    <source>
        <strain evidence="9 10">NtB2</strain>
    </source>
</reference>
<dbReference type="InterPro" id="IPR030678">
    <property type="entry name" value="Peptide/Ni-bd"/>
</dbReference>
<dbReference type="Proteomes" id="UP000245021">
    <property type="component" value="Unassembled WGS sequence"/>
</dbReference>
<dbReference type="GO" id="GO:0042597">
    <property type="term" value="C:periplasmic space"/>
    <property type="evidence" value="ECO:0007669"/>
    <property type="project" value="UniProtKB-ARBA"/>
</dbReference>
<dbReference type="InterPro" id="IPR039424">
    <property type="entry name" value="SBP_5"/>
</dbReference>
<dbReference type="PROSITE" id="PS01040">
    <property type="entry name" value="SBP_BACTERIAL_5"/>
    <property type="match status" value="1"/>
</dbReference>
<dbReference type="Pfam" id="PF00496">
    <property type="entry name" value="SBP_bac_5"/>
    <property type="match status" value="1"/>
</dbReference>
<dbReference type="AlphaFoldDB" id="A0A2R5HDH5"/>
<name>A0A2R5HDH5_9LACT</name>
<feature type="chain" id="PRO_5038785607" evidence="7">
    <location>
        <begin position="22"/>
        <end position="554"/>
    </location>
</feature>
<dbReference type="EMBL" id="BFFO01000001">
    <property type="protein sequence ID" value="GBG96072.1"/>
    <property type="molecule type" value="Genomic_DNA"/>
</dbReference>
<dbReference type="GO" id="GO:1904680">
    <property type="term" value="F:peptide transmembrane transporter activity"/>
    <property type="evidence" value="ECO:0007669"/>
    <property type="project" value="TreeGrafter"/>
</dbReference>
<dbReference type="FunFam" id="3.90.76.10:FF:000001">
    <property type="entry name" value="Oligopeptide ABC transporter substrate-binding protein"/>
    <property type="match status" value="1"/>
</dbReference>
<accession>A0A2R5HDH5</accession>
<dbReference type="GO" id="GO:0015833">
    <property type="term" value="P:peptide transport"/>
    <property type="evidence" value="ECO:0007669"/>
    <property type="project" value="UniProtKB-KW"/>
</dbReference>
<dbReference type="SUPFAM" id="SSF53850">
    <property type="entry name" value="Periplasmic binding protein-like II"/>
    <property type="match status" value="1"/>
</dbReference>
<dbReference type="Gene3D" id="3.10.105.10">
    <property type="entry name" value="Dipeptide-binding Protein, Domain 3"/>
    <property type="match status" value="1"/>
</dbReference>
<proteinExistence type="inferred from homology"/>
<dbReference type="PROSITE" id="PS51257">
    <property type="entry name" value="PROKAR_LIPOPROTEIN"/>
    <property type="match status" value="1"/>
</dbReference>
<dbReference type="CDD" id="cd08504">
    <property type="entry name" value="PBP2_OppA"/>
    <property type="match status" value="1"/>
</dbReference>
<gene>
    <name evidence="9" type="primary">oppA_2</name>
    <name evidence="9" type="ORF">NtB2_00175</name>
</gene>
<comment type="caution">
    <text evidence="9">The sequence shown here is derived from an EMBL/GenBank/DDBJ whole genome shotgun (WGS) entry which is preliminary data.</text>
</comment>
<dbReference type="GO" id="GO:0043190">
    <property type="term" value="C:ATP-binding cassette (ABC) transporter complex"/>
    <property type="evidence" value="ECO:0007669"/>
    <property type="project" value="InterPro"/>
</dbReference>
<evidence type="ECO:0000256" key="3">
    <source>
        <dbReference type="ARBA" id="ARBA00022448"/>
    </source>
</evidence>
<dbReference type="PIRSF" id="PIRSF002741">
    <property type="entry name" value="MppA"/>
    <property type="match status" value="1"/>
</dbReference>
<dbReference type="InterPro" id="IPR000914">
    <property type="entry name" value="SBP_5_dom"/>
</dbReference>
<evidence type="ECO:0000313" key="9">
    <source>
        <dbReference type="EMBL" id="GBG96072.1"/>
    </source>
</evidence>
<sequence>MKTWKKLSLGTAGLATVALLAACGNSSSGSQYPQLSLTTDPTTLDSATNTSTYSGILIGNTQEGLTRVGKDGKPANALAESIKVSDDGLTYSVKLRDGLKWSNGDALTAKDFVYSWQRANAPETASQYAYLMANIENAEAIHTGENKDLSSFGVKALSDTELEIKLSKPTPYFEYLLTENIYMPVNKGAVEKYGKQYGTASDKVVYSGPFEFKKDAGWTGTNASFKLVKNQNYYDKKNVKSEEIDYQIVKNPNTAVQLFKQDKLDQAELSTTDLYTANKNYNGGKNNIDLKEATTAYIEYNQSGENTSSPAVAKALKNKKIREAISLATNRKDIVDQFVPGSTPATGFTPVGMAKNATGEDFASYAAQGYAYDTAKAKTLWEQGLKEIDETSLNISFTTDADKPSAKQIADYLQTSLSKALPGLTLTEKIIPYAQRLQDSKNGNFDMVMSVWGGDYAEPSTFLQLFTTGQSYNDGKFSSKTYDDAFKAATTTPDVLSQAKTDADYKLLEDTLYKGSYINPVDFQANPALMNPNIKGLQFHSTGLAYDLKTAYLK</sequence>
<organism evidence="9 10">
    <name type="scientific">Lactococcus termiticola</name>
    <dbReference type="NCBI Taxonomy" id="2169526"/>
    <lineage>
        <taxon>Bacteria</taxon>
        <taxon>Bacillati</taxon>
        <taxon>Bacillota</taxon>
        <taxon>Bacilli</taxon>
        <taxon>Lactobacillales</taxon>
        <taxon>Streptococcaceae</taxon>
        <taxon>Lactococcus</taxon>
    </lineage>
</organism>
<dbReference type="Gene3D" id="3.90.76.10">
    <property type="entry name" value="Dipeptide-binding Protein, Domain 1"/>
    <property type="match status" value="1"/>
</dbReference>
<protein>
    <submittedName>
        <fullName evidence="9">Oligopeptide ABC transporter substrate-binding protein</fullName>
    </submittedName>
</protein>
<evidence type="ECO:0000313" key="10">
    <source>
        <dbReference type="Proteomes" id="UP000245021"/>
    </source>
</evidence>
<keyword evidence="6" id="KW-0653">Protein transport</keyword>
<dbReference type="GO" id="GO:0015031">
    <property type="term" value="P:protein transport"/>
    <property type="evidence" value="ECO:0007669"/>
    <property type="project" value="UniProtKB-KW"/>
</dbReference>
<dbReference type="InterPro" id="IPR023765">
    <property type="entry name" value="SBP_5_CS"/>
</dbReference>
<evidence type="ECO:0000259" key="8">
    <source>
        <dbReference type="Pfam" id="PF00496"/>
    </source>
</evidence>
<keyword evidence="10" id="KW-1185">Reference proteome</keyword>
<evidence type="ECO:0000256" key="7">
    <source>
        <dbReference type="SAM" id="SignalP"/>
    </source>
</evidence>
<dbReference type="PANTHER" id="PTHR30290:SF10">
    <property type="entry name" value="PERIPLASMIC OLIGOPEPTIDE-BINDING PROTEIN-RELATED"/>
    <property type="match status" value="1"/>
</dbReference>
<dbReference type="RefSeq" id="WP_109245157.1">
    <property type="nucleotide sequence ID" value="NZ_BFFO01000001.1"/>
</dbReference>